<dbReference type="PRINTS" id="PR01407">
    <property type="entry name" value="BUTYPHLNCDUF"/>
</dbReference>
<dbReference type="InterPro" id="IPR027370">
    <property type="entry name" value="Znf-RING_euk"/>
</dbReference>
<dbReference type="InterPro" id="IPR003877">
    <property type="entry name" value="SPRY_dom"/>
</dbReference>
<dbReference type="InterPro" id="IPR050143">
    <property type="entry name" value="TRIM/RBCC"/>
</dbReference>
<dbReference type="Pfam" id="PF13445">
    <property type="entry name" value="zf-RING_UBOX"/>
    <property type="match status" value="1"/>
</dbReference>
<dbReference type="SMART" id="SM00184">
    <property type="entry name" value="RING"/>
    <property type="match status" value="1"/>
</dbReference>
<comment type="caution">
    <text evidence="8">The sequence shown here is derived from an EMBL/GenBank/DDBJ whole genome shotgun (WGS) entry which is preliminary data.</text>
</comment>
<evidence type="ECO:0000259" key="5">
    <source>
        <dbReference type="PROSITE" id="PS50089"/>
    </source>
</evidence>
<dbReference type="InterPro" id="IPR003879">
    <property type="entry name" value="Butyrophylin_SPRY"/>
</dbReference>
<keyword evidence="1" id="KW-0479">Metal-binding</keyword>
<dbReference type="InterPro" id="IPR001841">
    <property type="entry name" value="Znf_RING"/>
</dbReference>
<dbReference type="InterPro" id="IPR043136">
    <property type="entry name" value="B30.2/SPRY_sf"/>
</dbReference>
<dbReference type="Pfam" id="PF13765">
    <property type="entry name" value="PRY"/>
    <property type="match status" value="1"/>
</dbReference>
<evidence type="ECO:0000256" key="4">
    <source>
        <dbReference type="PROSITE-ProRule" id="PRU00024"/>
    </source>
</evidence>
<keyword evidence="9" id="KW-1185">Reference proteome</keyword>
<feature type="domain" description="B30.2/SPRY" evidence="7">
    <location>
        <begin position="290"/>
        <end position="485"/>
    </location>
</feature>
<dbReference type="Gene3D" id="2.60.120.920">
    <property type="match status" value="1"/>
</dbReference>
<evidence type="ECO:0000313" key="9">
    <source>
        <dbReference type="Proteomes" id="UP000574528"/>
    </source>
</evidence>
<protein>
    <submittedName>
        <fullName evidence="8">TRI35 protein</fullName>
    </submittedName>
</protein>
<evidence type="ECO:0000259" key="7">
    <source>
        <dbReference type="PROSITE" id="PS50188"/>
    </source>
</evidence>
<dbReference type="GO" id="GO:0008270">
    <property type="term" value="F:zinc ion binding"/>
    <property type="evidence" value="ECO:0007669"/>
    <property type="project" value="UniProtKB-KW"/>
</dbReference>
<dbReference type="InterPro" id="IPR017907">
    <property type="entry name" value="Znf_RING_CS"/>
</dbReference>
<dbReference type="CDD" id="cd19777">
    <property type="entry name" value="Bbox2_TRIM35_C-IV"/>
    <property type="match status" value="1"/>
</dbReference>
<dbReference type="Gene3D" id="3.30.160.60">
    <property type="entry name" value="Classic Zinc Finger"/>
    <property type="match status" value="1"/>
</dbReference>
<dbReference type="SUPFAM" id="SSF57845">
    <property type="entry name" value="B-box zinc-binding domain"/>
    <property type="match status" value="1"/>
</dbReference>
<dbReference type="Pfam" id="PF00643">
    <property type="entry name" value="zf-B_box"/>
    <property type="match status" value="1"/>
</dbReference>
<dbReference type="InterPro" id="IPR013320">
    <property type="entry name" value="ConA-like_dom_sf"/>
</dbReference>
<dbReference type="SMART" id="SM00336">
    <property type="entry name" value="BBOX"/>
    <property type="match status" value="1"/>
</dbReference>
<dbReference type="Proteomes" id="UP000574528">
    <property type="component" value="Unassembled WGS sequence"/>
</dbReference>
<dbReference type="PANTHER" id="PTHR24103">
    <property type="entry name" value="E3 UBIQUITIN-PROTEIN LIGASE TRIM"/>
    <property type="match status" value="1"/>
</dbReference>
<feature type="domain" description="B box-type" evidence="6">
    <location>
        <begin position="101"/>
        <end position="142"/>
    </location>
</feature>
<dbReference type="CDD" id="cd16599">
    <property type="entry name" value="RING-HC_TRIM35_C-IV"/>
    <property type="match status" value="1"/>
</dbReference>
<feature type="non-terminal residue" evidence="8">
    <location>
        <position position="495"/>
    </location>
</feature>
<organism evidence="8 9">
    <name type="scientific">Psilopogon haemacephalus</name>
    <name type="common">coppersmith barbet</name>
    <dbReference type="NCBI Taxonomy" id="2585815"/>
    <lineage>
        <taxon>Eukaryota</taxon>
        <taxon>Metazoa</taxon>
        <taxon>Chordata</taxon>
        <taxon>Craniata</taxon>
        <taxon>Vertebrata</taxon>
        <taxon>Euteleostomi</taxon>
        <taxon>Archelosauria</taxon>
        <taxon>Archosauria</taxon>
        <taxon>Dinosauria</taxon>
        <taxon>Saurischia</taxon>
        <taxon>Theropoda</taxon>
        <taxon>Coelurosauria</taxon>
        <taxon>Aves</taxon>
        <taxon>Neognathae</taxon>
        <taxon>Neoaves</taxon>
        <taxon>Telluraves</taxon>
        <taxon>Coraciimorphae</taxon>
        <taxon>Piciformes</taxon>
        <taxon>Megalaimidae</taxon>
        <taxon>Psilopogon</taxon>
    </lineage>
</organism>
<dbReference type="InterPro" id="IPR000315">
    <property type="entry name" value="Znf_B-box"/>
</dbReference>
<name>A0A7K9BS24_9PICI</name>
<keyword evidence="2 4" id="KW-0863">Zinc-finger</keyword>
<dbReference type="InterPro" id="IPR013083">
    <property type="entry name" value="Znf_RING/FYVE/PHD"/>
</dbReference>
<dbReference type="SMART" id="SM00589">
    <property type="entry name" value="PRY"/>
    <property type="match status" value="1"/>
</dbReference>
<dbReference type="AlphaFoldDB" id="A0A7K9BS24"/>
<dbReference type="InterPro" id="IPR001870">
    <property type="entry name" value="B30.2/SPRY"/>
</dbReference>
<reference evidence="8 9" key="1">
    <citation type="submission" date="2019-09" db="EMBL/GenBank/DDBJ databases">
        <title>Bird 10,000 Genomes (B10K) Project - Family phase.</title>
        <authorList>
            <person name="Zhang G."/>
        </authorList>
    </citation>
    <scope>NUCLEOTIDE SEQUENCE [LARGE SCALE GENOMIC DNA]</scope>
    <source>
        <strain evidence="8">B10K-DU-001-24</strain>
        <tissue evidence="8">Muscle</tissue>
    </source>
</reference>
<evidence type="ECO:0000313" key="8">
    <source>
        <dbReference type="EMBL" id="NXG42658.1"/>
    </source>
</evidence>
<dbReference type="Gene3D" id="3.30.40.10">
    <property type="entry name" value="Zinc/RING finger domain, C3HC4 (zinc finger)"/>
    <property type="match status" value="1"/>
</dbReference>
<dbReference type="InterPro" id="IPR006574">
    <property type="entry name" value="PRY"/>
</dbReference>
<dbReference type="SMART" id="SM00449">
    <property type="entry name" value="SPRY"/>
    <property type="match status" value="1"/>
</dbReference>
<evidence type="ECO:0000256" key="1">
    <source>
        <dbReference type="ARBA" id="ARBA00022723"/>
    </source>
</evidence>
<dbReference type="PROSITE" id="PS00518">
    <property type="entry name" value="ZF_RING_1"/>
    <property type="match status" value="1"/>
</dbReference>
<sequence length="495" mass="56343">MEKEASASTSSLAATAATASSTATFKEELLCPICYDPFREAVTLSCGHNFCKGCVTRSWEHGAHVCPVCKERSSLDDLRINHTLNNLVEMILKEERQRRGQAAALCPLHHQEAKLFCLEDKELACFACQSSKQHEGHKLRPVQETATDFRAKLKNMETSLRDKAKDFGTAHRAYESIFKHNQAEVTRLKEQIKREFEKLHSFLHSEEQALLEELQEEVQHKQDFIEGRMKQLSDDCYTLLNEARQLQNDLKEDDYTFLMVKPTACRLIACAAEEPENMPVGMLFDVAKYLGSLQYNVWKKMLNIIAVVPFTFNPNSAAGWLEVSEDLTSVTNRGYKLLVENPERFTSAPCILGSCGFSAGFHTWEVDLGGITNWRVGVARPHNGTQWTFHHDARSGFWYIYHLPGIDMEMDRASNAARLETALGSMKRIRVELDCDEGELSFYDADRRTHIYTFHEKFSSPVYPYFYVGPVAVGAVHEPLRICPLRVRIQEDVSV</sequence>
<feature type="domain" description="RING-type" evidence="5">
    <location>
        <begin position="31"/>
        <end position="70"/>
    </location>
</feature>
<proteinExistence type="predicted"/>
<dbReference type="OrthoDB" id="6105938at2759"/>
<feature type="non-terminal residue" evidence="8">
    <location>
        <position position="1"/>
    </location>
</feature>
<dbReference type="CDD" id="cd12893">
    <property type="entry name" value="SPRY_PRY_TRIM35"/>
    <property type="match status" value="1"/>
</dbReference>
<dbReference type="SUPFAM" id="SSF49899">
    <property type="entry name" value="Concanavalin A-like lectins/glucanases"/>
    <property type="match status" value="1"/>
</dbReference>
<dbReference type="SUPFAM" id="SSF57850">
    <property type="entry name" value="RING/U-box"/>
    <property type="match status" value="1"/>
</dbReference>
<dbReference type="PROSITE" id="PS50089">
    <property type="entry name" value="ZF_RING_2"/>
    <property type="match status" value="1"/>
</dbReference>
<dbReference type="EMBL" id="VWZI01003797">
    <property type="protein sequence ID" value="NXG42658.1"/>
    <property type="molecule type" value="Genomic_DNA"/>
</dbReference>
<dbReference type="PROSITE" id="PS50188">
    <property type="entry name" value="B302_SPRY"/>
    <property type="match status" value="1"/>
</dbReference>
<dbReference type="Pfam" id="PF00622">
    <property type="entry name" value="SPRY"/>
    <property type="match status" value="1"/>
</dbReference>
<evidence type="ECO:0000259" key="6">
    <source>
        <dbReference type="PROSITE" id="PS50119"/>
    </source>
</evidence>
<dbReference type="PROSITE" id="PS50119">
    <property type="entry name" value="ZF_BBOX"/>
    <property type="match status" value="1"/>
</dbReference>
<evidence type="ECO:0000256" key="2">
    <source>
        <dbReference type="ARBA" id="ARBA00022771"/>
    </source>
</evidence>
<evidence type="ECO:0000256" key="3">
    <source>
        <dbReference type="ARBA" id="ARBA00022833"/>
    </source>
</evidence>
<accession>A0A7K9BS24</accession>
<gene>
    <name evidence="8" type="primary">Trim35</name>
    <name evidence="8" type="ORF">PSIHAE_R08061</name>
</gene>
<keyword evidence="3" id="KW-0862">Zinc</keyword>